<protein>
    <submittedName>
        <fullName evidence="4">Uncharacterized protein</fullName>
    </submittedName>
</protein>
<dbReference type="EMBL" id="LLXH01000209">
    <property type="protein sequence ID" value="PKC70624.1"/>
    <property type="molecule type" value="Genomic_DNA"/>
</dbReference>
<organism evidence="4 5">
    <name type="scientific">Rhizophagus irregularis</name>
    <dbReference type="NCBI Taxonomy" id="588596"/>
    <lineage>
        <taxon>Eukaryota</taxon>
        <taxon>Fungi</taxon>
        <taxon>Fungi incertae sedis</taxon>
        <taxon>Mucoromycota</taxon>
        <taxon>Glomeromycotina</taxon>
        <taxon>Glomeromycetes</taxon>
        <taxon>Glomerales</taxon>
        <taxon>Glomeraceae</taxon>
        <taxon>Rhizophagus</taxon>
    </lineage>
</organism>
<dbReference type="OrthoDB" id="2311511at2759"/>
<evidence type="ECO:0000256" key="1">
    <source>
        <dbReference type="SAM" id="MobiDB-lite"/>
    </source>
</evidence>
<comment type="caution">
    <text evidence="4">The sequence shown here is derived from an EMBL/GenBank/DDBJ whole genome shotgun (WGS) entry which is preliminary data.</text>
</comment>
<reference evidence="3 6" key="2">
    <citation type="submission" date="2017-09" db="EMBL/GenBank/DDBJ databases">
        <title>Extensive intraspecific genome diversity in a model arbuscular mycorrhizal fungus.</title>
        <authorList>
            <person name="Chen E.C."/>
            <person name="Morin E."/>
            <person name="Beaudet D."/>
            <person name="Noel J."/>
            <person name="Ndikumana S."/>
            <person name="Charron P."/>
            <person name="St-Onge C."/>
            <person name="Giorgi J."/>
            <person name="Grigoriev I.V."/>
            <person name="Roux C."/>
            <person name="Martin F.M."/>
            <person name="Corradi N."/>
        </authorList>
    </citation>
    <scope>NUCLEOTIDE SEQUENCE [LARGE SCALE GENOMIC DNA]</scope>
    <source>
        <strain evidence="3 6">A5</strain>
    </source>
</reference>
<dbReference type="EMBL" id="LLXJ01001246">
    <property type="protein sequence ID" value="PKC03110.1"/>
    <property type="molecule type" value="Genomic_DNA"/>
</dbReference>
<dbReference type="VEuPathDB" id="FungiDB:RhiirA1_414167"/>
<dbReference type="AlphaFoldDB" id="A0A2I1E544"/>
<name>A0A2I1E544_9GLOM</name>
<proteinExistence type="predicted"/>
<reference evidence="4 5" key="4">
    <citation type="submission" date="2017-10" db="EMBL/GenBank/DDBJ databases">
        <title>Genome analyses suggest a sexual origin of heterokaryosis in a supposedly ancient asexual fungus.</title>
        <authorList>
            <person name="Corradi N."/>
            <person name="Sedzielewska K."/>
            <person name="Noel J."/>
            <person name="Charron P."/>
            <person name="Farinelli L."/>
            <person name="Marton T."/>
            <person name="Kruger M."/>
            <person name="Pelin A."/>
            <person name="Brachmann A."/>
            <person name="Corradi N."/>
        </authorList>
    </citation>
    <scope>NUCLEOTIDE SEQUENCE [LARGE SCALE GENOMIC DNA]</scope>
    <source>
        <strain evidence="4 5">A1</strain>
    </source>
</reference>
<feature type="region of interest" description="Disordered" evidence="1">
    <location>
        <begin position="83"/>
        <end position="134"/>
    </location>
</feature>
<reference evidence="2" key="5">
    <citation type="submission" date="2020-05" db="EMBL/GenBank/DDBJ databases">
        <authorList>
            <person name="Rincon C."/>
            <person name="Sanders R I."/>
            <person name="Robbins C."/>
            <person name="Chaturvedi A."/>
        </authorList>
    </citation>
    <scope>NUCLEOTIDE SEQUENCE</scope>
    <source>
        <strain evidence="2">CHB12</strain>
    </source>
</reference>
<dbReference type="VEuPathDB" id="FungiDB:RhiirFUN_002573"/>
<evidence type="ECO:0000313" key="4">
    <source>
        <dbReference type="EMBL" id="PKC70624.1"/>
    </source>
</evidence>
<dbReference type="Proteomes" id="UP000232722">
    <property type="component" value="Unassembled WGS sequence"/>
</dbReference>
<dbReference type="Proteomes" id="UP000684084">
    <property type="component" value="Unassembled WGS sequence"/>
</dbReference>
<accession>A0A2I1E544</accession>
<feature type="compositionally biased region" description="Low complexity" evidence="1">
    <location>
        <begin position="85"/>
        <end position="124"/>
    </location>
</feature>
<reference evidence="3 6" key="1">
    <citation type="submission" date="2016-04" db="EMBL/GenBank/DDBJ databases">
        <title>Genome analyses suggest a sexual origin of heterokaryosis in a supposedly ancient asexual fungus.</title>
        <authorList>
            <person name="Ropars J."/>
            <person name="Sedzielewska K."/>
            <person name="Noel J."/>
            <person name="Charron P."/>
            <person name="Farinelli L."/>
            <person name="Marton T."/>
            <person name="Kruger M."/>
            <person name="Pelin A."/>
            <person name="Brachmann A."/>
            <person name="Corradi N."/>
        </authorList>
    </citation>
    <scope>NUCLEOTIDE SEQUENCE [LARGE SCALE GENOMIC DNA]</scope>
    <source>
        <strain evidence="3 6">A5</strain>
    </source>
</reference>
<evidence type="ECO:0000313" key="2">
    <source>
        <dbReference type="EMBL" id="CAB5379941.1"/>
    </source>
</evidence>
<evidence type="ECO:0000313" key="6">
    <source>
        <dbReference type="Proteomes" id="UP000232722"/>
    </source>
</evidence>
<evidence type="ECO:0000313" key="5">
    <source>
        <dbReference type="Proteomes" id="UP000232688"/>
    </source>
</evidence>
<dbReference type="VEuPathDB" id="FungiDB:FUN_002502"/>
<evidence type="ECO:0000313" key="3">
    <source>
        <dbReference type="EMBL" id="PKC03110.1"/>
    </source>
</evidence>
<dbReference type="EMBL" id="CAGKOT010000041">
    <property type="protein sequence ID" value="CAB5379941.1"/>
    <property type="molecule type" value="Genomic_DNA"/>
</dbReference>
<gene>
    <name evidence="2" type="ORF">CHRIB12_LOCUS16876</name>
    <name evidence="4" type="ORF">RhiirA1_414167</name>
    <name evidence="3" type="ORF">RhiirA5_363523</name>
</gene>
<sequence>MSSQENIVPFSNFPPLQKAIKLSSNLVCDRSTSEIRNCLNELINSINKQLSVISSLPKRRASFSARTTTKSIIPINTQNLSTKVPRIPSRTTSRTPSRTPTTPRYPMSPLTPTTPTTPTTPRTTYSKSFQITSNNNNSNVSNQSYYWPTLYILTKICLMDLGYWEKGEGHPVDRVSESFYLQPKILFYYKEVKSMDQRKLIENILTDLGRIQDAVLRRIKKENE</sequence>
<dbReference type="Proteomes" id="UP000232688">
    <property type="component" value="Unassembled WGS sequence"/>
</dbReference>
<reference evidence="4 5" key="3">
    <citation type="submission" date="2017-10" db="EMBL/GenBank/DDBJ databases">
        <title>Extensive intraspecific genome diversity in a model arbuscular mycorrhizal fungus.</title>
        <authorList>
            <person name="Chen E.C.H."/>
            <person name="Morin E."/>
            <person name="Baudet D."/>
            <person name="Noel J."/>
            <person name="Ndikumana S."/>
            <person name="Charron P."/>
            <person name="St-Onge C."/>
            <person name="Giorgi J."/>
            <person name="Grigoriev I.V."/>
            <person name="Roux C."/>
            <person name="Martin F.M."/>
            <person name="Corradi N."/>
        </authorList>
    </citation>
    <scope>NUCLEOTIDE SEQUENCE [LARGE SCALE GENOMIC DNA]</scope>
    <source>
        <strain evidence="4 5">A1</strain>
    </source>
</reference>